<proteinExistence type="predicted"/>
<protein>
    <submittedName>
        <fullName evidence="2">Unannotated protein</fullName>
    </submittedName>
</protein>
<accession>A0A6J6DTL7</accession>
<keyword evidence="1" id="KW-0812">Transmembrane</keyword>
<organism evidence="2">
    <name type="scientific">freshwater metagenome</name>
    <dbReference type="NCBI Taxonomy" id="449393"/>
    <lineage>
        <taxon>unclassified sequences</taxon>
        <taxon>metagenomes</taxon>
        <taxon>ecological metagenomes</taxon>
    </lineage>
</organism>
<keyword evidence="1" id="KW-0472">Membrane</keyword>
<reference evidence="2" key="1">
    <citation type="submission" date="2020-05" db="EMBL/GenBank/DDBJ databases">
        <authorList>
            <person name="Chiriac C."/>
            <person name="Salcher M."/>
            <person name="Ghai R."/>
            <person name="Kavagutti S V."/>
        </authorList>
    </citation>
    <scope>NUCLEOTIDE SEQUENCE</scope>
</reference>
<dbReference type="EMBL" id="CAEZTT010000001">
    <property type="protein sequence ID" value="CAB4566826.1"/>
    <property type="molecule type" value="Genomic_DNA"/>
</dbReference>
<gene>
    <name evidence="2" type="ORF">UFOPK1726_00039</name>
</gene>
<feature type="transmembrane region" description="Helical" evidence="1">
    <location>
        <begin position="424"/>
        <end position="443"/>
    </location>
</feature>
<sequence>MLRSISNSSVLGEQAVPIVVGNLPNKELAVIVPISMPPTSDEVSSQQTLLTVGAAATVDWFIDGNTFNNLKLDEPSLAGRINGIAAANPDLNAVSKYRLRNLLDVAISETRTALNQPTMPVGVWQLRHQVDGNGMRNAISADLDYVISELNEAPTKYRYNDNDLTELTVDPTLTKLLAAATTPTMVRQYVIAAAALTDAAAIAPPLGWAPSFPTATAFFDAIKTTGWLKIVSAQQIANDLESKSTSNISGTAPVFSVKHLRNLDQINRYWLTLNNTSATSPDSSLTNAAISAASNWWWLARPSGNEYAKQVKQDLITEVNSLQISSRNKVVLPDGIGVIPVTLTNKRITPVEFFLAGQGLGTAVVRIEAVKVEIPAESKQVVELPIEVVTPGSIYAQLVIQGKLGEETTITPTPLQIEVSQYRVVAQVIIYGAFGVLLLLTAISIRGRLKKQREVQHN</sequence>
<dbReference type="AlphaFoldDB" id="A0A6J6DTL7"/>
<keyword evidence="1" id="KW-1133">Transmembrane helix</keyword>
<name>A0A6J6DTL7_9ZZZZ</name>
<evidence type="ECO:0000256" key="1">
    <source>
        <dbReference type="SAM" id="Phobius"/>
    </source>
</evidence>
<evidence type="ECO:0000313" key="2">
    <source>
        <dbReference type="EMBL" id="CAB4566826.1"/>
    </source>
</evidence>